<sequence length="38" mass="4250">MPRACDLHILRAFMVSEGGPQPFAHLLGSQTDPWLDIE</sequence>
<protein>
    <submittedName>
        <fullName evidence="1">Uncharacterized protein</fullName>
    </submittedName>
</protein>
<evidence type="ECO:0000313" key="1">
    <source>
        <dbReference type="EMBL" id="MDP9863893.1"/>
    </source>
</evidence>
<reference evidence="1 2" key="1">
    <citation type="submission" date="2023-07" db="EMBL/GenBank/DDBJ databases">
        <title>Sequencing the genomes of 1000 actinobacteria strains.</title>
        <authorList>
            <person name="Klenk H.-P."/>
        </authorList>
    </citation>
    <scope>NUCLEOTIDE SEQUENCE [LARGE SCALE GENOMIC DNA]</scope>
    <source>
        <strain evidence="1 2">DSM 44109</strain>
    </source>
</reference>
<dbReference type="EMBL" id="JAUSRB010000002">
    <property type="protein sequence ID" value="MDP9863893.1"/>
    <property type="molecule type" value="Genomic_DNA"/>
</dbReference>
<organism evidence="1 2">
    <name type="scientific">Streptosporangium brasiliense</name>
    <dbReference type="NCBI Taxonomy" id="47480"/>
    <lineage>
        <taxon>Bacteria</taxon>
        <taxon>Bacillati</taxon>
        <taxon>Actinomycetota</taxon>
        <taxon>Actinomycetes</taxon>
        <taxon>Streptosporangiales</taxon>
        <taxon>Streptosporangiaceae</taxon>
        <taxon>Streptosporangium</taxon>
    </lineage>
</organism>
<keyword evidence="2" id="KW-1185">Reference proteome</keyword>
<proteinExistence type="predicted"/>
<name>A0ABT9R3S8_9ACTN</name>
<dbReference type="Proteomes" id="UP001230426">
    <property type="component" value="Unassembled WGS sequence"/>
</dbReference>
<gene>
    <name evidence="1" type="ORF">J2S55_003159</name>
</gene>
<accession>A0ABT9R3S8</accession>
<evidence type="ECO:0000313" key="2">
    <source>
        <dbReference type="Proteomes" id="UP001230426"/>
    </source>
</evidence>
<comment type="caution">
    <text evidence="1">The sequence shown here is derived from an EMBL/GenBank/DDBJ whole genome shotgun (WGS) entry which is preliminary data.</text>
</comment>